<evidence type="ECO:0000313" key="2">
    <source>
        <dbReference type="Proteomes" id="UP000258102"/>
    </source>
</evidence>
<dbReference type="KEGG" id="ppis:B1L02_13005"/>
<proteinExistence type="predicted"/>
<name>A0AAD0RH23_PSEO7</name>
<dbReference type="RefSeq" id="WP_088531364.1">
    <property type="nucleotide sequence ID" value="NZ_CP021646.1"/>
</dbReference>
<dbReference type="Proteomes" id="UP000258102">
    <property type="component" value="Chromosome 1"/>
</dbReference>
<reference evidence="1 2" key="1">
    <citation type="submission" date="2018-08" db="EMBL/GenBank/DDBJ databases">
        <title>Whole Genome Sequences of Two Pseudoalteromonas piscicida Strains, DE1-A and DE2-A, which Exhibit Strong Antibacterial Activity against Vibrio vulnificus.</title>
        <authorList>
            <person name="Richards G.P."/>
            <person name="Needleman D.S."/>
            <person name="Watson M.A."/>
            <person name="Polson S.W."/>
        </authorList>
    </citation>
    <scope>NUCLEOTIDE SEQUENCE [LARGE SCALE GENOMIC DNA]</scope>
    <source>
        <strain evidence="1 2">DE2-A</strain>
    </source>
</reference>
<gene>
    <name evidence="1" type="ORF">D0511_04725</name>
</gene>
<accession>A0AAD0RH23</accession>
<organism evidence="1 2">
    <name type="scientific">Pseudoalteromonas piscicida</name>
    <dbReference type="NCBI Taxonomy" id="43662"/>
    <lineage>
        <taxon>Bacteria</taxon>
        <taxon>Pseudomonadati</taxon>
        <taxon>Pseudomonadota</taxon>
        <taxon>Gammaproteobacteria</taxon>
        <taxon>Alteromonadales</taxon>
        <taxon>Pseudoalteromonadaceae</taxon>
        <taxon>Pseudoalteromonas</taxon>
    </lineage>
</organism>
<dbReference type="EMBL" id="CP031761">
    <property type="protein sequence ID" value="AXR01450.1"/>
    <property type="molecule type" value="Genomic_DNA"/>
</dbReference>
<sequence length="81" mass="9554">MHAIRPDCQQWRQKHYATLYRAEVDWVGAASRRDLLMVTIYGYEKLVAATLCRYLFEPSLQLCLVSLRRQDETREAHDLSP</sequence>
<dbReference type="AlphaFoldDB" id="A0AAD0RH23"/>
<protein>
    <submittedName>
        <fullName evidence="1">Uncharacterized protein</fullName>
    </submittedName>
</protein>
<evidence type="ECO:0000313" key="1">
    <source>
        <dbReference type="EMBL" id="AXR01450.1"/>
    </source>
</evidence>